<feature type="transmembrane region" description="Helical" evidence="1">
    <location>
        <begin position="118"/>
        <end position="138"/>
    </location>
</feature>
<proteinExistence type="predicted"/>
<dbReference type="Proteomes" id="UP000026249">
    <property type="component" value="Unassembled WGS sequence"/>
</dbReference>
<dbReference type="InterPro" id="IPR006747">
    <property type="entry name" value="DUF599"/>
</dbReference>
<dbReference type="PANTHER" id="PTHR31881:SF6">
    <property type="entry name" value="OS09G0494600 PROTEIN"/>
    <property type="match status" value="1"/>
</dbReference>
<keyword evidence="3" id="KW-1185">Reference proteome</keyword>
<sequence>MDMMFGLQQFSPLDAAGAVMLLVAWLGIGMWIENSSGNYPSVSRLMTGYRRDWLRHHITREPRVFDAMVLANLRNGTTFFASGCMLAIGGTLALLGNLDPIEGLARDLALQNVHRAVIETKLIVLMLMLAKAFFNFVWSHRVFGYSSVLMGAIPNDPKDANAQLRADQAAELNILAARSFNRGLRTIYFALACLAWVLGPWALIIATLATFLVVWRREFSSHSRKVLLNKPPAP</sequence>
<dbReference type="AlphaFoldDB" id="A0A037ZGA5"/>
<feature type="transmembrane region" description="Helical" evidence="1">
    <location>
        <begin position="78"/>
        <end position="98"/>
    </location>
</feature>
<evidence type="ECO:0000313" key="2">
    <source>
        <dbReference type="EMBL" id="KAJ54653.1"/>
    </source>
</evidence>
<dbReference type="PANTHER" id="PTHR31881">
    <property type="match status" value="1"/>
</dbReference>
<feature type="transmembrane region" description="Helical" evidence="1">
    <location>
        <begin position="12"/>
        <end position="32"/>
    </location>
</feature>
<keyword evidence="1" id="KW-0472">Membrane</keyword>
<name>A0A037ZGA5_9RHOB</name>
<organism evidence="2 3">
    <name type="scientific">Actibacterium mucosum KCTC 23349</name>
    <dbReference type="NCBI Taxonomy" id="1454373"/>
    <lineage>
        <taxon>Bacteria</taxon>
        <taxon>Pseudomonadati</taxon>
        <taxon>Pseudomonadota</taxon>
        <taxon>Alphaproteobacteria</taxon>
        <taxon>Rhodobacterales</taxon>
        <taxon>Roseobacteraceae</taxon>
        <taxon>Actibacterium</taxon>
    </lineage>
</organism>
<dbReference type="STRING" id="1454373.ACMU_16185"/>
<dbReference type="OrthoDB" id="9806874at2"/>
<accession>A0A037ZGA5</accession>
<protein>
    <submittedName>
        <fullName evidence="2">Membrane protein</fullName>
    </submittedName>
</protein>
<evidence type="ECO:0000256" key="1">
    <source>
        <dbReference type="SAM" id="Phobius"/>
    </source>
</evidence>
<gene>
    <name evidence="2" type="ORF">ACMU_16185</name>
</gene>
<reference evidence="2 3" key="1">
    <citation type="submission" date="2014-03" db="EMBL/GenBank/DDBJ databases">
        <title>Draft Genome Sequence of Actibacterium mucosum KCTC 23349, a Marine Alphaproteobacterium with Complex Ionic Requirements Isolated from Mediterranean Seawater at Malvarrosa Beach, Valencia, Spain.</title>
        <authorList>
            <person name="Arahal D.R."/>
            <person name="Shao Z."/>
            <person name="Lai Q."/>
            <person name="Pujalte M.J."/>
        </authorList>
    </citation>
    <scope>NUCLEOTIDE SEQUENCE [LARGE SCALE GENOMIC DNA]</scope>
    <source>
        <strain evidence="2 3">KCTC 23349</strain>
    </source>
</reference>
<feature type="transmembrane region" description="Helical" evidence="1">
    <location>
        <begin position="187"/>
        <end position="215"/>
    </location>
</feature>
<dbReference type="EMBL" id="JFKE01000006">
    <property type="protein sequence ID" value="KAJ54653.1"/>
    <property type="molecule type" value="Genomic_DNA"/>
</dbReference>
<dbReference type="Pfam" id="PF04654">
    <property type="entry name" value="DUF599"/>
    <property type="match status" value="1"/>
</dbReference>
<dbReference type="RefSeq" id="WP_035260799.1">
    <property type="nucleotide sequence ID" value="NZ_JFKE01000006.1"/>
</dbReference>
<comment type="caution">
    <text evidence="2">The sequence shown here is derived from an EMBL/GenBank/DDBJ whole genome shotgun (WGS) entry which is preliminary data.</text>
</comment>
<evidence type="ECO:0000313" key="3">
    <source>
        <dbReference type="Proteomes" id="UP000026249"/>
    </source>
</evidence>
<keyword evidence="1" id="KW-1133">Transmembrane helix</keyword>
<keyword evidence="1" id="KW-0812">Transmembrane</keyword>